<evidence type="ECO:0008006" key="7">
    <source>
        <dbReference type="Google" id="ProtNLM"/>
    </source>
</evidence>
<reference evidence="5 6" key="1">
    <citation type="submission" date="2020-04" db="EMBL/GenBank/DDBJ databases">
        <title>Plant Genome Project.</title>
        <authorList>
            <person name="Zhang R.-G."/>
        </authorList>
    </citation>
    <scope>NUCLEOTIDE SEQUENCE [LARGE SCALE GENOMIC DNA]</scope>
    <source>
        <strain evidence="5">YNK0</strain>
        <tissue evidence="5">Leaf</tissue>
    </source>
</reference>
<feature type="region of interest" description="Disordered" evidence="4">
    <location>
        <begin position="118"/>
        <end position="141"/>
    </location>
</feature>
<protein>
    <recommendedName>
        <fullName evidence="7">Scarecrow-like protein 8</fullName>
    </recommendedName>
</protein>
<dbReference type="OrthoDB" id="677896at2759"/>
<sequence length="601" mass="65600">MSSGFYAGGADFFSAAGIGGGSATLNDLQIQYRNQLAGFLVNPSSPIGSRQTDMVAKRSLAEFERQGVGIFPRSVKQRSYHHTSPISTLSPVDSSSTISSPEVMGSFSGRYGFPVQQQLRPQTSNPNNNARNLPSNPTLSGLMYSNLVKNRAVVLGSEPESENKMRNRLQELEKQLFDDNDEEEGDAASVNTGSEWNETMQNLITPNQNPVSSSPLSSSSSSSFSPSSYSSSSKQSLIDAATAISDGKIDVAMATLLRLKQVSDAQGDPEQRLTAHMVSALRSRVNPTENPPPVTELFGKEHMFATQMLYEVSPCFNLGYMAANLAILEATRDQPNNVHVVDFDIGHGSQYMTLIHALAKQQSGKPTVIKITTVTDPGNGNEETLRIVENQLRKRAEQVGVGLKFNVVSSRISDLNREKLGCDAGETLVVNFAFRLYKMPDESVSTENPRDELLRFVKGLAPRVVTLVELEMNANTAPLVARVAEACAYYGALFDSLDSSMPRTSVQRVQVEKCLVRKAANSVACEGRDRVERCEVFGKWRARMGMAGFESRPMSQDVAESLRNRLGSANRVNPGFTIKEEAGGICIGWNSRVLTVASVWR</sequence>
<feature type="region of interest" description="VHIID" evidence="3">
    <location>
        <begin position="306"/>
        <end position="371"/>
    </location>
</feature>
<comment type="caution">
    <text evidence="5">The sequence shown here is derived from an EMBL/GenBank/DDBJ whole genome shotgun (WGS) entry which is preliminary data.</text>
</comment>
<comment type="similarity">
    <text evidence="3">Belongs to the GRAS family.</text>
</comment>
<evidence type="ECO:0000313" key="5">
    <source>
        <dbReference type="EMBL" id="KAF8380193.1"/>
    </source>
</evidence>
<feature type="region of interest" description="Leucine repeat II (LRII)" evidence="3">
    <location>
        <begin position="387"/>
        <end position="419"/>
    </location>
</feature>
<gene>
    <name evidence="5" type="ORF">HHK36_027675</name>
</gene>
<dbReference type="EMBL" id="JABCRI010000021">
    <property type="protein sequence ID" value="KAF8380193.1"/>
    <property type="molecule type" value="Genomic_DNA"/>
</dbReference>
<feature type="compositionally biased region" description="Low complexity" evidence="4">
    <location>
        <begin position="84"/>
        <end position="101"/>
    </location>
</feature>
<dbReference type="Proteomes" id="UP000655225">
    <property type="component" value="Unassembled WGS sequence"/>
</dbReference>
<dbReference type="PANTHER" id="PTHR31636">
    <property type="entry name" value="OSJNBA0084A10.13 PROTEIN-RELATED"/>
    <property type="match status" value="1"/>
</dbReference>
<feature type="region of interest" description="Disordered" evidence="4">
    <location>
        <begin position="74"/>
        <end position="103"/>
    </location>
</feature>
<evidence type="ECO:0000256" key="1">
    <source>
        <dbReference type="ARBA" id="ARBA00023015"/>
    </source>
</evidence>
<feature type="short sequence motif" description="VHIID" evidence="3">
    <location>
        <begin position="338"/>
        <end position="342"/>
    </location>
</feature>
<dbReference type="AlphaFoldDB" id="A0A834YEE2"/>
<feature type="compositionally biased region" description="Low complexity" evidence="4">
    <location>
        <begin position="125"/>
        <end position="137"/>
    </location>
</feature>
<feature type="region of interest" description="SAW" evidence="3">
    <location>
        <begin position="524"/>
        <end position="601"/>
    </location>
</feature>
<dbReference type="InterPro" id="IPR005202">
    <property type="entry name" value="TF_GRAS"/>
</dbReference>
<dbReference type="Pfam" id="PF03514">
    <property type="entry name" value="GRAS"/>
    <property type="match status" value="1"/>
</dbReference>
<evidence type="ECO:0000313" key="6">
    <source>
        <dbReference type="Proteomes" id="UP000655225"/>
    </source>
</evidence>
<evidence type="ECO:0000256" key="3">
    <source>
        <dbReference type="PROSITE-ProRule" id="PRU01191"/>
    </source>
</evidence>
<accession>A0A834YEE2</accession>
<dbReference type="OMA" id="NEACGHY"/>
<keyword evidence="1" id="KW-0805">Transcription regulation</keyword>
<evidence type="ECO:0000256" key="2">
    <source>
        <dbReference type="ARBA" id="ARBA00023163"/>
    </source>
</evidence>
<evidence type="ECO:0000256" key="4">
    <source>
        <dbReference type="SAM" id="MobiDB-lite"/>
    </source>
</evidence>
<comment type="caution">
    <text evidence="3">Lacks conserved residue(s) required for the propagation of feature annotation.</text>
</comment>
<dbReference type="PROSITE" id="PS50985">
    <property type="entry name" value="GRAS"/>
    <property type="match status" value="1"/>
</dbReference>
<keyword evidence="6" id="KW-1185">Reference proteome</keyword>
<proteinExistence type="inferred from homology"/>
<keyword evidence="2" id="KW-0804">Transcription</keyword>
<feature type="region of interest" description="Disordered" evidence="4">
    <location>
        <begin position="204"/>
        <end position="232"/>
    </location>
</feature>
<organism evidence="5 6">
    <name type="scientific">Tetracentron sinense</name>
    <name type="common">Spur-leaf</name>
    <dbReference type="NCBI Taxonomy" id="13715"/>
    <lineage>
        <taxon>Eukaryota</taxon>
        <taxon>Viridiplantae</taxon>
        <taxon>Streptophyta</taxon>
        <taxon>Embryophyta</taxon>
        <taxon>Tracheophyta</taxon>
        <taxon>Spermatophyta</taxon>
        <taxon>Magnoliopsida</taxon>
        <taxon>Trochodendrales</taxon>
        <taxon>Trochodendraceae</taxon>
        <taxon>Tetracentron</taxon>
    </lineage>
</organism>
<name>A0A834YEE2_TETSI</name>
<feature type="compositionally biased region" description="Low complexity" evidence="4">
    <location>
        <begin position="212"/>
        <end position="232"/>
    </location>
</feature>